<dbReference type="Proteomes" id="UP001488838">
    <property type="component" value="Unassembled WGS sequence"/>
</dbReference>
<name>A0AAW0JVX2_MYOGA</name>
<protein>
    <submittedName>
        <fullName evidence="1">Uncharacterized protein</fullName>
    </submittedName>
</protein>
<proteinExistence type="predicted"/>
<dbReference type="EMBL" id="JBBHLL010000018">
    <property type="protein sequence ID" value="KAK7830396.1"/>
    <property type="molecule type" value="Genomic_DNA"/>
</dbReference>
<sequence length="117" mass="12148">MCPKHRINLRVPKPSSVAMATRGGPAQCGCQILQQPWARAGRGSDFSCACAGPGSVPGTPSPTSLIRRVADVGDTPPEAVPGSGNGRWLRGLRAARGVDPCGSGGRERSRVLDFNLV</sequence>
<evidence type="ECO:0000313" key="1">
    <source>
        <dbReference type="EMBL" id="KAK7830396.1"/>
    </source>
</evidence>
<keyword evidence="2" id="KW-1185">Reference proteome</keyword>
<comment type="caution">
    <text evidence="1">The sequence shown here is derived from an EMBL/GenBank/DDBJ whole genome shotgun (WGS) entry which is preliminary data.</text>
</comment>
<organism evidence="1 2">
    <name type="scientific">Myodes glareolus</name>
    <name type="common">Bank vole</name>
    <name type="synonym">Clethrionomys glareolus</name>
    <dbReference type="NCBI Taxonomy" id="447135"/>
    <lineage>
        <taxon>Eukaryota</taxon>
        <taxon>Metazoa</taxon>
        <taxon>Chordata</taxon>
        <taxon>Craniata</taxon>
        <taxon>Vertebrata</taxon>
        <taxon>Euteleostomi</taxon>
        <taxon>Mammalia</taxon>
        <taxon>Eutheria</taxon>
        <taxon>Euarchontoglires</taxon>
        <taxon>Glires</taxon>
        <taxon>Rodentia</taxon>
        <taxon>Myomorpha</taxon>
        <taxon>Muroidea</taxon>
        <taxon>Cricetidae</taxon>
        <taxon>Arvicolinae</taxon>
        <taxon>Myodes</taxon>
    </lineage>
</organism>
<reference evidence="1 2" key="1">
    <citation type="journal article" date="2023" name="bioRxiv">
        <title>Conserved and derived expression patterns and positive selection on dental genes reveal complex evolutionary context of ever-growing rodent molars.</title>
        <authorList>
            <person name="Calamari Z.T."/>
            <person name="Song A."/>
            <person name="Cohen E."/>
            <person name="Akter M."/>
            <person name="Roy R.D."/>
            <person name="Hallikas O."/>
            <person name="Christensen M.M."/>
            <person name="Li P."/>
            <person name="Marangoni P."/>
            <person name="Jernvall J."/>
            <person name="Klein O.D."/>
        </authorList>
    </citation>
    <scope>NUCLEOTIDE SEQUENCE [LARGE SCALE GENOMIC DNA]</scope>
    <source>
        <strain evidence="1">V071</strain>
    </source>
</reference>
<accession>A0AAW0JVX2</accession>
<evidence type="ECO:0000313" key="2">
    <source>
        <dbReference type="Proteomes" id="UP001488838"/>
    </source>
</evidence>
<gene>
    <name evidence="1" type="ORF">U0070_018904</name>
</gene>
<dbReference type="AlphaFoldDB" id="A0AAW0JVX2"/>